<dbReference type="InterPro" id="IPR010330">
    <property type="entry name" value="CoiA_nuc"/>
</dbReference>
<dbReference type="Proteomes" id="UP000295301">
    <property type="component" value="Unassembled WGS sequence"/>
</dbReference>
<sequence>MSREPRRIIEEVIFEKLGPLSARDLLAMPREGWESLRAGITDHRNGKDGLVARCIACNGQVYISTSHGRPLFAHYQGSDPRCPWYSGKNMHPDDARAAQYRGQQESELHRRMCELIAELTALDERCEGTKVDEYLPPTESQHGRFPDVLVDWRGFGRFAVEYQMSHTFQTEVSQRCIHYDREGIPLLWVLSSFNPDHVPQAVSDVVHRHKGNAFVLDQQAVTASREQRTLVLTCYLSNGVGYDVPVLVRFDSLTFPGSECPFLEDRLAGPLLEQIKSKRLPYFRALRAWGDRMNHLPLAELEQFAERQRIDRLVAAAFSIVAEAAGKPENYASDHPNIRAMLNTFQNSGSLAPFARLLTTLIENTSQRVLLKGKVGEHLYRSITSHRLGHVEQVDEQSPEWRLLRDLLPEALDPFVRQRLIDAGALPAWASDH</sequence>
<evidence type="ECO:0000259" key="1">
    <source>
        <dbReference type="Pfam" id="PF06054"/>
    </source>
</evidence>
<proteinExistence type="predicted"/>
<dbReference type="OrthoDB" id="1302950at2"/>
<gene>
    <name evidence="2" type="ORF">E1832_13835</name>
</gene>
<name>A0A4R5V2M4_9RHOB</name>
<dbReference type="Pfam" id="PF06054">
    <property type="entry name" value="CoiA_nuc"/>
    <property type="match status" value="1"/>
</dbReference>
<reference evidence="2 3" key="1">
    <citation type="submission" date="2019-03" db="EMBL/GenBank/DDBJ databases">
        <title>Ruegeria lutea sp. nov., a novel strain, isolated from marine sediment, the Masan Bay, South Korea.</title>
        <authorList>
            <person name="Kim J."/>
            <person name="Kim D.-Y."/>
            <person name="Lee S.-S."/>
        </authorList>
    </citation>
    <scope>NUCLEOTIDE SEQUENCE [LARGE SCALE GENOMIC DNA]</scope>
    <source>
        <strain evidence="2 3">318-1</strain>
    </source>
</reference>
<comment type="caution">
    <text evidence="2">The sequence shown here is derived from an EMBL/GenBank/DDBJ whole genome shotgun (WGS) entry which is preliminary data.</text>
</comment>
<feature type="domain" description="Competence protein CoiA nuclease-like" evidence="1">
    <location>
        <begin position="140"/>
        <end position="192"/>
    </location>
</feature>
<keyword evidence="3" id="KW-1185">Reference proteome</keyword>
<dbReference type="EMBL" id="SMUV01000068">
    <property type="protein sequence ID" value="TDK45735.1"/>
    <property type="molecule type" value="Genomic_DNA"/>
</dbReference>
<protein>
    <recommendedName>
        <fullName evidence="1">Competence protein CoiA nuclease-like domain-containing protein</fullName>
    </recommendedName>
</protein>
<evidence type="ECO:0000313" key="3">
    <source>
        <dbReference type="Proteomes" id="UP000295301"/>
    </source>
</evidence>
<organism evidence="2 3">
    <name type="scientific">Antarcticimicrobium luteum</name>
    <dbReference type="NCBI Taxonomy" id="2547397"/>
    <lineage>
        <taxon>Bacteria</taxon>
        <taxon>Pseudomonadati</taxon>
        <taxon>Pseudomonadota</taxon>
        <taxon>Alphaproteobacteria</taxon>
        <taxon>Rhodobacterales</taxon>
        <taxon>Paracoccaceae</taxon>
        <taxon>Antarcticimicrobium</taxon>
    </lineage>
</organism>
<evidence type="ECO:0000313" key="2">
    <source>
        <dbReference type="EMBL" id="TDK45735.1"/>
    </source>
</evidence>
<dbReference type="AlphaFoldDB" id="A0A4R5V2M4"/>
<accession>A0A4R5V2M4</accession>